<evidence type="ECO:0000259" key="2">
    <source>
        <dbReference type="Pfam" id="PF02517"/>
    </source>
</evidence>
<keyword evidence="3" id="KW-0645">Protease</keyword>
<dbReference type="RefSeq" id="WP_307681998.1">
    <property type="nucleotide sequence ID" value="NZ_JAUSQX010000001.1"/>
</dbReference>
<organism evidence="3 4">
    <name type="scientific">Trueperella bonasi</name>
    <dbReference type="NCBI Taxonomy" id="312286"/>
    <lineage>
        <taxon>Bacteria</taxon>
        <taxon>Bacillati</taxon>
        <taxon>Actinomycetota</taxon>
        <taxon>Actinomycetes</taxon>
        <taxon>Actinomycetales</taxon>
        <taxon>Actinomycetaceae</taxon>
        <taxon>Trueperella</taxon>
    </lineage>
</organism>
<feature type="transmembrane region" description="Helical" evidence="1">
    <location>
        <begin position="152"/>
        <end position="173"/>
    </location>
</feature>
<dbReference type="InterPro" id="IPR003675">
    <property type="entry name" value="Rce1/LyrA-like_dom"/>
</dbReference>
<gene>
    <name evidence="3" type="ORF">J2S70_000316</name>
</gene>
<accession>A0ABT9NEB5</accession>
<evidence type="ECO:0000256" key="1">
    <source>
        <dbReference type="SAM" id="Phobius"/>
    </source>
</evidence>
<feature type="transmembrane region" description="Helical" evidence="1">
    <location>
        <begin position="12"/>
        <end position="30"/>
    </location>
</feature>
<keyword evidence="3" id="KW-0378">Hydrolase</keyword>
<feature type="transmembrane region" description="Helical" evidence="1">
    <location>
        <begin position="179"/>
        <end position="198"/>
    </location>
</feature>
<dbReference type="GO" id="GO:0006508">
    <property type="term" value="P:proteolysis"/>
    <property type="evidence" value="ECO:0007669"/>
    <property type="project" value="UniProtKB-KW"/>
</dbReference>
<evidence type="ECO:0000313" key="3">
    <source>
        <dbReference type="EMBL" id="MDP9805734.1"/>
    </source>
</evidence>
<feature type="transmembrane region" description="Helical" evidence="1">
    <location>
        <begin position="230"/>
        <end position="251"/>
    </location>
</feature>
<comment type="caution">
    <text evidence="3">The sequence shown here is derived from an EMBL/GenBank/DDBJ whole genome shotgun (WGS) entry which is preliminary data.</text>
</comment>
<feature type="domain" description="CAAX prenyl protease 2/Lysostaphin resistance protein A-like" evidence="2">
    <location>
        <begin position="116"/>
        <end position="215"/>
    </location>
</feature>
<feature type="transmembrane region" description="Helical" evidence="1">
    <location>
        <begin position="107"/>
        <end position="128"/>
    </location>
</feature>
<dbReference type="Proteomes" id="UP001243212">
    <property type="component" value="Unassembled WGS sequence"/>
</dbReference>
<feature type="transmembrane region" description="Helical" evidence="1">
    <location>
        <begin position="42"/>
        <end position="62"/>
    </location>
</feature>
<keyword evidence="1" id="KW-0812">Transmembrane</keyword>
<name>A0ABT9NEB5_9ACTO</name>
<dbReference type="EMBL" id="JAUSQX010000001">
    <property type="protein sequence ID" value="MDP9805734.1"/>
    <property type="molecule type" value="Genomic_DNA"/>
</dbReference>
<sequence>METRTQISPKIQLLGSIAIYAIFVVVTLILKPADDAPATRHFIAAAGGFVLGAALAYCSWQLGNGFLRNTKIKVGGLKPAGKIAQTILFALLLLLLIIIAARNLPAVFSAAPLVAANTALFASTAALFEETLVRGLMLCAFLQLWARSKNRILLAALASSILFGLMHLANLAFAPPTAVVQQVFYAAVFGLVFSALYVRTQKLIFPIAAHFLVDFQPAISSGISPSQAQWWQTLIAFVPIALAALITLWHYDQSD</sequence>
<proteinExistence type="predicted"/>
<dbReference type="GO" id="GO:0008233">
    <property type="term" value="F:peptidase activity"/>
    <property type="evidence" value="ECO:0007669"/>
    <property type="project" value="UniProtKB-KW"/>
</dbReference>
<dbReference type="PANTHER" id="PTHR36435:SF1">
    <property type="entry name" value="CAAX AMINO TERMINAL PROTEASE FAMILY PROTEIN"/>
    <property type="match status" value="1"/>
</dbReference>
<keyword evidence="1" id="KW-1133">Transmembrane helix</keyword>
<dbReference type="PANTHER" id="PTHR36435">
    <property type="entry name" value="SLR1288 PROTEIN"/>
    <property type="match status" value="1"/>
</dbReference>
<reference evidence="3 4" key="1">
    <citation type="submission" date="2023-07" db="EMBL/GenBank/DDBJ databases">
        <title>Sequencing the genomes of 1000 actinobacteria strains.</title>
        <authorList>
            <person name="Klenk H.-P."/>
        </authorList>
    </citation>
    <scope>NUCLEOTIDE SEQUENCE [LARGE SCALE GENOMIC DNA]</scope>
    <source>
        <strain evidence="3 4">DSM 17163</strain>
    </source>
</reference>
<keyword evidence="1" id="KW-0472">Membrane</keyword>
<keyword evidence="4" id="KW-1185">Reference proteome</keyword>
<evidence type="ECO:0000313" key="4">
    <source>
        <dbReference type="Proteomes" id="UP001243212"/>
    </source>
</evidence>
<protein>
    <submittedName>
        <fullName evidence="3">Membrane protease YdiL (CAAX protease family)</fullName>
    </submittedName>
</protein>
<dbReference type="InterPro" id="IPR052710">
    <property type="entry name" value="CAAX_protease"/>
</dbReference>
<feature type="transmembrane region" description="Helical" evidence="1">
    <location>
        <begin position="83"/>
        <end position="101"/>
    </location>
</feature>
<dbReference type="Pfam" id="PF02517">
    <property type="entry name" value="Rce1-like"/>
    <property type="match status" value="1"/>
</dbReference>